<accession>A0A7D3QXC6</accession>
<feature type="domain" description="C2H2-type" evidence="1">
    <location>
        <begin position="44"/>
        <end position="66"/>
    </location>
</feature>
<evidence type="ECO:0000313" key="3">
    <source>
        <dbReference type="Proteomes" id="UP001162001"/>
    </source>
</evidence>
<name>A0A7D3QXC6_9VIRU</name>
<protein>
    <submittedName>
        <fullName evidence="2">Zinc finger C2H2-type protein</fullName>
    </submittedName>
</protein>
<sequence length="114" mass="13672">METKFNCDQCGFHTNYESKWKAHCETELHKTGKRKTRSDKKLLDKCSFCDYKATNNTTLKQHVLNHHSSKEERKSQFTYYCEYCDCGTFAKPLHENHLKSKKHLRFLSYNKKQE</sequence>
<keyword evidence="3" id="KW-1185">Reference proteome</keyword>
<dbReference type="Gene3D" id="3.30.160.60">
    <property type="entry name" value="Classic Zinc Finger"/>
    <property type="match status" value="1"/>
</dbReference>
<feature type="domain" description="C2H2-type" evidence="1">
    <location>
        <begin position="79"/>
        <end position="103"/>
    </location>
</feature>
<dbReference type="InterPro" id="IPR013087">
    <property type="entry name" value="Znf_C2H2_type"/>
</dbReference>
<gene>
    <name evidence="2" type="ORF">Fadolivirus_1_902</name>
</gene>
<reference evidence="2 3" key="1">
    <citation type="submission" date="2020-04" db="EMBL/GenBank/DDBJ databases">
        <title>Advantages and limits of metagenomic assembly and binning of a giant virus.</title>
        <authorList>
            <person name="Schulz F."/>
            <person name="Andreani J."/>
            <person name="Francis R."/>
            <person name="Boudjemaa H."/>
            <person name="Bou Khalil J.Y."/>
            <person name="Lee J."/>
            <person name="La Scola B."/>
            <person name="Woyke T."/>
        </authorList>
    </citation>
    <scope>NUCLEOTIDE SEQUENCE [LARGE SCALE GENOMIC DNA]</scope>
    <source>
        <strain evidence="2 3">FV1/VV64</strain>
    </source>
</reference>
<proteinExistence type="predicted"/>
<dbReference type="SUPFAM" id="SSF57667">
    <property type="entry name" value="beta-beta-alpha zinc fingers"/>
    <property type="match status" value="1"/>
</dbReference>
<dbReference type="Proteomes" id="UP001162001">
    <property type="component" value="Segment"/>
</dbReference>
<dbReference type="EMBL" id="MT418680">
    <property type="protein sequence ID" value="QKF94360.1"/>
    <property type="molecule type" value="Genomic_DNA"/>
</dbReference>
<dbReference type="InterPro" id="IPR036236">
    <property type="entry name" value="Znf_C2H2_sf"/>
</dbReference>
<evidence type="ECO:0000259" key="1">
    <source>
        <dbReference type="SMART" id="SM00355"/>
    </source>
</evidence>
<organism evidence="2 3">
    <name type="scientific">Fadolivirus FV1/VV64</name>
    <dbReference type="NCBI Taxonomy" id="3070911"/>
    <lineage>
        <taxon>Viruses</taxon>
        <taxon>Varidnaviria</taxon>
        <taxon>Bamfordvirae</taxon>
        <taxon>Nucleocytoviricota</taxon>
        <taxon>Megaviricetes</taxon>
        <taxon>Imitervirales</taxon>
        <taxon>Mimiviridae</taxon>
        <taxon>Klosneuvirinae</taxon>
        <taxon>Fadolivirus</taxon>
        <taxon>Fadolivirus algeromassiliense</taxon>
    </lineage>
</organism>
<dbReference type="SMART" id="SM00355">
    <property type="entry name" value="ZnF_C2H2"/>
    <property type="match status" value="3"/>
</dbReference>
<evidence type="ECO:0000313" key="2">
    <source>
        <dbReference type="EMBL" id="QKF94360.1"/>
    </source>
</evidence>
<feature type="domain" description="C2H2-type" evidence="1">
    <location>
        <begin position="5"/>
        <end position="29"/>
    </location>
</feature>